<evidence type="ECO:0000313" key="2">
    <source>
        <dbReference type="Proteomes" id="UP001601992"/>
    </source>
</evidence>
<dbReference type="Proteomes" id="UP001601992">
    <property type="component" value="Unassembled WGS sequence"/>
</dbReference>
<dbReference type="EMBL" id="JBIAQY010000003">
    <property type="protein sequence ID" value="MFF3568600.1"/>
    <property type="molecule type" value="Genomic_DNA"/>
</dbReference>
<name>A0ABW6RX59_9NOCA</name>
<dbReference type="RefSeq" id="WP_387403528.1">
    <property type="nucleotide sequence ID" value="NZ_JBIAQY010000003.1"/>
</dbReference>
<keyword evidence="2" id="KW-1185">Reference proteome</keyword>
<protein>
    <submittedName>
        <fullName evidence="1">Uncharacterized protein</fullName>
    </submittedName>
</protein>
<proteinExistence type="predicted"/>
<comment type="caution">
    <text evidence="1">The sequence shown here is derived from an EMBL/GenBank/DDBJ whole genome shotgun (WGS) entry which is preliminary data.</text>
</comment>
<reference evidence="1 2" key="1">
    <citation type="submission" date="2024-10" db="EMBL/GenBank/DDBJ databases">
        <title>The Natural Products Discovery Center: Release of the First 8490 Sequenced Strains for Exploring Actinobacteria Biosynthetic Diversity.</title>
        <authorList>
            <person name="Kalkreuter E."/>
            <person name="Kautsar S.A."/>
            <person name="Yang D."/>
            <person name="Bader C.D."/>
            <person name="Teijaro C.N."/>
            <person name="Fluegel L."/>
            <person name="Davis C.M."/>
            <person name="Simpson J.R."/>
            <person name="Lauterbach L."/>
            <person name="Steele A.D."/>
            <person name="Gui C."/>
            <person name="Meng S."/>
            <person name="Li G."/>
            <person name="Viehrig K."/>
            <person name="Ye F."/>
            <person name="Su P."/>
            <person name="Kiefer A.F."/>
            <person name="Nichols A."/>
            <person name="Cepeda A.J."/>
            <person name="Yan W."/>
            <person name="Fan B."/>
            <person name="Jiang Y."/>
            <person name="Adhikari A."/>
            <person name="Zheng C.-J."/>
            <person name="Schuster L."/>
            <person name="Cowan T.M."/>
            <person name="Smanski M.J."/>
            <person name="Chevrette M.G."/>
            <person name="De Carvalho L.P.S."/>
            <person name="Shen B."/>
        </authorList>
    </citation>
    <scope>NUCLEOTIDE SEQUENCE [LARGE SCALE GENOMIC DNA]</scope>
    <source>
        <strain evidence="1 2">NPDC002593</strain>
    </source>
</reference>
<sequence>MIKASLCGQAREFEATEIRHVAQRLGFELLDLLDADETPQLVAIADDLDVAAVITPTEDHVPLDELRPSYEVITTRPPATYTRGHYQRLGDEPAIDAV</sequence>
<organism evidence="1 2">
    <name type="scientific">Nocardia jiangxiensis</name>
    <dbReference type="NCBI Taxonomy" id="282685"/>
    <lineage>
        <taxon>Bacteria</taxon>
        <taxon>Bacillati</taxon>
        <taxon>Actinomycetota</taxon>
        <taxon>Actinomycetes</taxon>
        <taxon>Mycobacteriales</taxon>
        <taxon>Nocardiaceae</taxon>
        <taxon>Nocardia</taxon>
    </lineage>
</organism>
<gene>
    <name evidence="1" type="ORF">ACFYXQ_12575</name>
</gene>
<evidence type="ECO:0000313" key="1">
    <source>
        <dbReference type="EMBL" id="MFF3568600.1"/>
    </source>
</evidence>
<accession>A0ABW6RX59</accession>